<feature type="chain" id="PRO_5017228611" evidence="1">
    <location>
        <begin position="21"/>
        <end position="198"/>
    </location>
</feature>
<dbReference type="EMBL" id="FORF01000005">
    <property type="protein sequence ID" value="SFI69780.1"/>
    <property type="molecule type" value="Genomic_DNA"/>
</dbReference>
<feature type="domain" description="ABC-type transport auxiliary lipoprotein component" evidence="2">
    <location>
        <begin position="35"/>
        <end position="190"/>
    </location>
</feature>
<dbReference type="InterPro" id="IPR005586">
    <property type="entry name" value="ABC_trans_aux"/>
</dbReference>
<reference evidence="4" key="1">
    <citation type="submission" date="2016-10" db="EMBL/GenBank/DDBJ databases">
        <authorList>
            <person name="Varghese N."/>
            <person name="Submissions S."/>
        </authorList>
    </citation>
    <scope>NUCLEOTIDE SEQUENCE [LARGE SCALE GENOMIC DNA]</scope>
    <source>
        <strain evidence="4">DSM 21857</strain>
    </source>
</reference>
<evidence type="ECO:0000259" key="2">
    <source>
        <dbReference type="Pfam" id="PF03886"/>
    </source>
</evidence>
<dbReference type="STRING" id="1121003.SAMN03080618_01128"/>
<dbReference type="OrthoDB" id="9808689at2"/>
<proteinExistence type="predicted"/>
<dbReference type="RefSeq" id="WP_091519651.1">
    <property type="nucleotide sequence ID" value="NZ_FORF01000005.1"/>
</dbReference>
<protein>
    <submittedName>
        <fullName evidence="3">Cholesterol transport system auxiliary component</fullName>
    </submittedName>
</protein>
<keyword evidence="1" id="KW-0732">Signal</keyword>
<accession>A0A1I3KBQ5</accession>
<keyword evidence="4" id="KW-1185">Reference proteome</keyword>
<evidence type="ECO:0000313" key="4">
    <source>
        <dbReference type="Proteomes" id="UP000242763"/>
    </source>
</evidence>
<name>A0A1I3KBQ5_9HYPH</name>
<dbReference type="Proteomes" id="UP000242763">
    <property type="component" value="Unassembled WGS sequence"/>
</dbReference>
<sequence>MASNSLKALMFGVILLPGCAALPGGGPAPLDTFDLSAQTVEVGQRRSRTQVLVAEPSALKVLDGENIVIRPSAGTIEFLSGAQWADRLPRIVQSRLVEALQATNSFGGVGRPGEGLAIDYQLATDIRAFDVRLDGQRRANVVLYVKVLNDRNGVIRSARSFEASAPVAGSGNDAYVAALDQAFRQATADVVRWAVGVM</sequence>
<organism evidence="3 4">
    <name type="scientific">Aquamicrobium aerolatum DSM 21857</name>
    <dbReference type="NCBI Taxonomy" id="1121003"/>
    <lineage>
        <taxon>Bacteria</taxon>
        <taxon>Pseudomonadati</taxon>
        <taxon>Pseudomonadota</taxon>
        <taxon>Alphaproteobacteria</taxon>
        <taxon>Hyphomicrobiales</taxon>
        <taxon>Phyllobacteriaceae</taxon>
        <taxon>Aerobium</taxon>
    </lineage>
</organism>
<evidence type="ECO:0000313" key="3">
    <source>
        <dbReference type="EMBL" id="SFI69780.1"/>
    </source>
</evidence>
<dbReference type="SUPFAM" id="SSF159594">
    <property type="entry name" value="XCC0632-like"/>
    <property type="match status" value="1"/>
</dbReference>
<dbReference type="Pfam" id="PF03886">
    <property type="entry name" value="ABC_trans_aux"/>
    <property type="match status" value="1"/>
</dbReference>
<dbReference type="Gene3D" id="3.40.50.10610">
    <property type="entry name" value="ABC-type transport auxiliary lipoprotein component"/>
    <property type="match status" value="1"/>
</dbReference>
<feature type="signal peptide" evidence="1">
    <location>
        <begin position="1"/>
        <end position="20"/>
    </location>
</feature>
<gene>
    <name evidence="3" type="ORF">SAMN03080618_01128</name>
</gene>
<dbReference type="AlphaFoldDB" id="A0A1I3KBQ5"/>
<evidence type="ECO:0000256" key="1">
    <source>
        <dbReference type="SAM" id="SignalP"/>
    </source>
</evidence>